<keyword evidence="3" id="KW-1185">Reference proteome</keyword>
<name>A0A0N5DAX4_THECL</name>
<evidence type="ECO:0000313" key="3">
    <source>
        <dbReference type="Proteomes" id="UP000276776"/>
    </source>
</evidence>
<sequence length="214" mass="24975">MPDDEYRTKYSAAQKMQFLKTQQAKLETREIPQHTQMRLKSQDKKKKKKWKLKKKMSQTSSSSKSKRSLTSTGSSADQIRSPIPKNEIKHSVSKVEQNEELMWKHRSKYIYEAERISIKLKEIATECEKDVELRIAMDDITAGMDVLKRKRNEHCQYVNAQNDILKKQVKLLGEFQATQIIELSNKVQQLRNTMKNIDAKLSVIFTKLKSVSVQ</sequence>
<dbReference type="WBParaSite" id="TCLT_0001033601-mRNA-1">
    <property type="protein sequence ID" value="TCLT_0001033601-mRNA-1"/>
    <property type="gene ID" value="TCLT_0001033601"/>
</dbReference>
<reference evidence="2 3" key="2">
    <citation type="submission" date="2018-11" db="EMBL/GenBank/DDBJ databases">
        <authorList>
            <consortium name="Pathogen Informatics"/>
        </authorList>
    </citation>
    <scope>NUCLEOTIDE SEQUENCE [LARGE SCALE GENOMIC DNA]</scope>
</reference>
<feature type="compositionally biased region" description="Low complexity" evidence="1">
    <location>
        <begin position="57"/>
        <end position="75"/>
    </location>
</feature>
<organism evidence="4">
    <name type="scientific">Thelazia callipaeda</name>
    <name type="common">Oriental eyeworm</name>
    <name type="synonym">Parasitic nematode</name>
    <dbReference type="NCBI Taxonomy" id="103827"/>
    <lineage>
        <taxon>Eukaryota</taxon>
        <taxon>Metazoa</taxon>
        <taxon>Ecdysozoa</taxon>
        <taxon>Nematoda</taxon>
        <taxon>Chromadorea</taxon>
        <taxon>Rhabditida</taxon>
        <taxon>Spirurina</taxon>
        <taxon>Spiruromorpha</taxon>
        <taxon>Thelazioidea</taxon>
        <taxon>Thelaziidae</taxon>
        <taxon>Thelazia</taxon>
    </lineage>
</organism>
<dbReference type="EMBL" id="UYYF01005057">
    <property type="protein sequence ID" value="VDN08011.1"/>
    <property type="molecule type" value="Genomic_DNA"/>
</dbReference>
<evidence type="ECO:0000313" key="4">
    <source>
        <dbReference type="WBParaSite" id="TCLT_0001033601-mRNA-1"/>
    </source>
</evidence>
<evidence type="ECO:0000256" key="1">
    <source>
        <dbReference type="SAM" id="MobiDB-lite"/>
    </source>
</evidence>
<dbReference type="OrthoDB" id="5861507at2759"/>
<feature type="compositionally biased region" description="Basic residues" evidence="1">
    <location>
        <begin position="43"/>
        <end position="56"/>
    </location>
</feature>
<feature type="region of interest" description="Disordered" evidence="1">
    <location>
        <begin position="25"/>
        <end position="91"/>
    </location>
</feature>
<protein>
    <submittedName>
        <fullName evidence="2 4">Uncharacterized protein</fullName>
    </submittedName>
</protein>
<proteinExistence type="predicted"/>
<accession>A0A0N5DAX4</accession>
<reference evidence="4" key="1">
    <citation type="submission" date="2017-02" db="UniProtKB">
        <authorList>
            <consortium name="WormBaseParasite"/>
        </authorList>
    </citation>
    <scope>IDENTIFICATION</scope>
</reference>
<gene>
    <name evidence="2" type="ORF">TCLT_LOCUS10325</name>
</gene>
<evidence type="ECO:0000313" key="2">
    <source>
        <dbReference type="EMBL" id="VDN08011.1"/>
    </source>
</evidence>
<dbReference type="Proteomes" id="UP000276776">
    <property type="component" value="Unassembled WGS sequence"/>
</dbReference>
<dbReference type="AlphaFoldDB" id="A0A0N5DAX4"/>